<evidence type="ECO:0000313" key="1">
    <source>
        <dbReference type="EMBL" id="KMO76197.1"/>
    </source>
</evidence>
<dbReference type="PATRIC" id="fig|1807.14.peg.2752"/>
<dbReference type="Proteomes" id="UP000036313">
    <property type="component" value="Unassembled WGS sequence"/>
</dbReference>
<accession>A0A0J6W3E9</accession>
<sequence precursor="true">MTPTESPWRRMSLGRLKWVAALIVIGATAAFGGLATADRVTPLTLGQAYDDGPLRITVRAAALPDRVDGLRALTEQCRFLTVDATVESVADRSVSLPNSSPVVGTDADCAGPRPSAITGVIGIIGIPAYFKTAVRLRDGQPMPTVEPGFTTDYRFVWAVPAAELAAAPQINIRLPKMSTFISTFRIAEDLSGNASEYGDLALTPQVYR</sequence>
<organism evidence="1 2">
    <name type="scientific">Mycolicibacterium obuense</name>
    <dbReference type="NCBI Taxonomy" id="1807"/>
    <lineage>
        <taxon>Bacteria</taxon>
        <taxon>Bacillati</taxon>
        <taxon>Actinomycetota</taxon>
        <taxon>Actinomycetes</taxon>
        <taxon>Mycobacteriales</taxon>
        <taxon>Mycobacteriaceae</taxon>
        <taxon>Mycolicibacterium</taxon>
    </lineage>
</organism>
<comment type="caution">
    <text evidence="1">The sequence shown here is derived from an EMBL/GenBank/DDBJ whole genome shotgun (WGS) entry which is preliminary data.</text>
</comment>
<dbReference type="EMBL" id="JYNU01000014">
    <property type="protein sequence ID" value="KMO76197.1"/>
    <property type="molecule type" value="Genomic_DNA"/>
</dbReference>
<dbReference type="AlphaFoldDB" id="A0A0J6W3E9"/>
<dbReference type="RefSeq" id="WP_048423452.1">
    <property type="nucleotide sequence ID" value="NZ_JYNU01000014.1"/>
</dbReference>
<reference evidence="1 2" key="1">
    <citation type="journal article" date="2015" name="Genome Biol. Evol.">
        <title>Characterization of Three Mycobacterium spp. with Potential Use in Bioremediation by Genome Sequencing and Comparative Genomics.</title>
        <authorList>
            <person name="Das S."/>
            <person name="Pettersson B.M."/>
            <person name="Behra P.R."/>
            <person name="Ramesh M."/>
            <person name="Dasgupta S."/>
            <person name="Bhattacharya A."/>
            <person name="Kirsebom L.A."/>
        </authorList>
    </citation>
    <scope>NUCLEOTIDE SEQUENCE [LARGE SCALE GENOMIC DNA]</scope>
    <source>
        <strain evidence="1 2">DSM 44075</strain>
    </source>
</reference>
<name>A0A0J6W3E9_9MYCO</name>
<evidence type="ECO:0000313" key="2">
    <source>
        <dbReference type="Proteomes" id="UP000036313"/>
    </source>
</evidence>
<proteinExistence type="predicted"/>
<protein>
    <submittedName>
        <fullName evidence="1">Uncharacterized protein</fullName>
    </submittedName>
</protein>
<gene>
    <name evidence="1" type="ORF">MOBUDSM44075_02727</name>
</gene>